<dbReference type="AlphaFoldDB" id="A0A7X0JQU4"/>
<dbReference type="PROSITE" id="PS50110">
    <property type="entry name" value="RESPONSE_REGULATORY"/>
    <property type="match status" value="1"/>
</dbReference>
<dbReference type="RefSeq" id="WP_184656176.1">
    <property type="nucleotide sequence ID" value="NZ_JACHBU010000023.1"/>
</dbReference>
<protein>
    <submittedName>
        <fullName evidence="6">CheY-like chemotaxis protein</fullName>
    </submittedName>
</protein>
<dbReference type="InterPro" id="IPR050595">
    <property type="entry name" value="Bact_response_regulator"/>
</dbReference>
<organism evidence="6 7">
    <name type="scientific">Rhizobium soli</name>
    <dbReference type="NCBI Taxonomy" id="424798"/>
    <lineage>
        <taxon>Bacteria</taxon>
        <taxon>Pseudomonadati</taxon>
        <taxon>Pseudomonadota</taxon>
        <taxon>Alphaproteobacteria</taxon>
        <taxon>Hyphomicrobiales</taxon>
        <taxon>Rhizobiaceae</taxon>
        <taxon>Rhizobium/Agrobacterium group</taxon>
        <taxon>Rhizobium</taxon>
    </lineage>
</organism>
<keyword evidence="2" id="KW-0805">Transcription regulation</keyword>
<dbReference type="SMART" id="SM00448">
    <property type="entry name" value="REC"/>
    <property type="match status" value="1"/>
</dbReference>
<evidence type="ECO:0000259" key="5">
    <source>
        <dbReference type="PROSITE" id="PS50110"/>
    </source>
</evidence>
<keyword evidence="7" id="KW-1185">Reference proteome</keyword>
<evidence type="ECO:0000313" key="7">
    <source>
        <dbReference type="Proteomes" id="UP000585437"/>
    </source>
</evidence>
<dbReference type="GO" id="GO:0000160">
    <property type="term" value="P:phosphorelay signal transduction system"/>
    <property type="evidence" value="ECO:0007669"/>
    <property type="project" value="InterPro"/>
</dbReference>
<dbReference type="Gene3D" id="3.40.50.2300">
    <property type="match status" value="1"/>
</dbReference>
<feature type="domain" description="Response regulatory" evidence="5">
    <location>
        <begin position="10"/>
        <end position="123"/>
    </location>
</feature>
<dbReference type="Proteomes" id="UP000585437">
    <property type="component" value="Unassembled WGS sequence"/>
</dbReference>
<evidence type="ECO:0000256" key="1">
    <source>
        <dbReference type="ARBA" id="ARBA00022553"/>
    </source>
</evidence>
<keyword evidence="3" id="KW-0804">Transcription</keyword>
<evidence type="ECO:0000313" key="6">
    <source>
        <dbReference type="EMBL" id="MBB6511196.1"/>
    </source>
</evidence>
<evidence type="ECO:0000256" key="3">
    <source>
        <dbReference type="ARBA" id="ARBA00023163"/>
    </source>
</evidence>
<evidence type="ECO:0000256" key="2">
    <source>
        <dbReference type="ARBA" id="ARBA00023015"/>
    </source>
</evidence>
<feature type="modified residue" description="4-aspartylphosphate" evidence="4">
    <location>
        <position position="60"/>
    </location>
</feature>
<dbReference type="EMBL" id="JACHBU010000023">
    <property type="protein sequence ID" value="MBB6511196.1"/>
    <property type="molecule type" value="Genomic_DNA"/>
</dbReference>
<keyword evidence="1 4" id="KW-0597">Phosphoprotein</keyword>
<dbReference type="SUPFAM" id="SSF52172">
    <property type="entry name" value="CheY-like"/>
    <property type="match status" value="1"/>
</dbReference>
<dbReference type="PANTHER" id="PTHR44591:SF3">
    <property type="entry name" value="RESPONSE REGULATORY DOMAIN-CONTAINING PROTEIN"/>
    <property type="match status" value="1"/>
</dbReference>
<sequence length="146" mass="16345">MTETVTGKTVVLVVDDEPLILITFADYFGECGFEPIEALTGDDALSLLSSQSDIDIVFTDVNMPGRLDALALSRLVYSRCPTIRTVVTPARVRPEAADLADHVEFIPKLYDLERVVQLFGADRRRVDDRSPRAYQETSDRQVKPTR</sequence>
<accession>A0A7X0JQU4</accession>
<reference evidence="6 7" key="1">
    <citation type="submission" date="2020-08" db="EMBL/GenBank/DDBJ databases">
        <title>The Agave Microbiome: Exploring the role of microbial communities in plant adaptations to desert environments.</title>
        <authorList>
            <person name="Partida-Martinez L.P."/>
        </authorList>
    </citation>
    <scope>NUCLEOTIDE SEQUENCE [LARGE SCALE GENOMIC DNA]</scope>
    <source>
        <strain evidence="6 7">AS3.12</strain>
    </source>
</reference>
<comment type="caution">
    <text evidence="6">The sequence shown here is derived from an EMBL/GenBank/DDBJ whole genome shotgun (WGS) entry which is preliminary data.</text>
</comment>
<evidence type="ECO:0000256" key="4">
    <source>
        <dbReference type="PROSITE-ProRule" id="PRU00169"/>
    </source>
</evidence>
<dbReference type="Pfam" id="PF00072">
    <property type="entry name" value="Response_reg"/>
    <property type="match status" value="1"/>
</dbReference>
<gene>
    <name evidence="6" type="ORF">F4695_004594</name>
</gene>
<proteinExistence type="predicted"/>
<name>A0A7X0JQU4_9HYPH</name>
<dbReference type="InterPro" id="IPR011006">
    <property type="entry name" value="CheY-like_superfamily"/>
</dbReference>
<dbReference type="InterPro" id="IPR001789">
    <property type="entry name" value="Sig_transdc_resp-reg_receiver"/>
</dbReference>
<dbReference type="PANTHER" id="PTHR44591">
    <property type="entry name" value="STRESS RESPONSE REGULATOR PROTEIN 1"/>
    <property type="match status" value="1"/>
</dbReference>